<comment type="caution">
    <text evidence="1">The sequence shown here is derived from an EMBL/GenBank/DDBJ whole genome shotgun (WGS) entry which is preliminary data.</text>
</comment>
<gene>
    <name evidence="1" type="ORF">Gogos_005352</name>
</gene>
<reference evidence="1 2" key="1">
    <citation type="journal article" date="2019" name="Genome Biol. Evol.">
        <title>Insights into the evolution of the New World diploid cottons (Gossypium, subgenus Houzingenia) based on genome sequencing.</title>
        <authorList>
            <person name="Grover C.E."/>
            <person name="Arick M.A. 2nd"/>
            <person name="Thrash A."/>
            <person name="Conover J.L."/>
            <person name="Sanders W.S."/>
            <person name="Peterson D.G."/>
            <person name="Frelichowski J.E."/>
            <person name="Scheffler J.A."/>
            <person name="Scheffler B.E."/>
            <person name="Wendel J.F."/>
        </authorList>
    </citation>
    <scope>NUCLEOTIDE SEQUENCE [LARGE SCALE GENOMIC DNA]</scope>
    <source>
        <strain evidence="1">5</strain>
        <tissue evidence="1">Leaf</tissue>
    </source>
</reference>
<keyword evidence="2" id="KW-1185">Reference proteome</keyword>
<proteinExistence type="predicted"/>
<protein>
    <submittedName>
        <fullName evidence="1">Uncharacterized protein</fullName>
    </submittedName>
</protein>
<evidence type="ECO:0000313" key="1">
    <source>
        <dbReference type="EMBL" id="MBA0748542.1"/>
    </source>
</evidence>
<evidence type="ECO:0000313" key="2">
    <source>
        <dbReference type="Proteomes" id="UP000593579"/>
    </source>
</evidence>
<dbReference type="AlphaFoldDB" id="A0A7J9CJ58"/>
<dbReference type="Proteomes" id="UP000593579">
    <property type="component" value="Unassembled WGS sequence"/>
</dbReference>
<accession>A0A7J9CJ58</accession>
<dbReference type="EMBL" id="JABEZY010000010">
    <property type="protein sequence ID" value="MBA0748542.1"/>
    <property type="molecule type" value="Genomic_DNA"/>
</dbReference>
<name>A0A7J9CJ58_GOSGO</name>
<sequence>MVNRYPTILSPNAKSMATKVKSHGRFSLRLQPKPFMFSPS</sequence>
<organism evidence="1 2">
    <name type="scientific">Gossypium gossypioides</name>
    <name type="common">Mexican cotton</name>
    <name type="synonym">Selera gossypioides</name>
    <dbReference type="NCBI Taxonomy" id="34282"/>
    <lineage>
        <taxon>Eukaryota</taxon>
        <taxon>Viridiplantae</taxon>
        <taxon>Streptophyta</taxon>
        <taxon>Embryophyta</taxon>
        <taxon>Tracheophyta</taxon>
        <taxon>Spermatophyta</taxon>
        <taxon>Magnoliopsida</taxon>
        <taxon>eudicotyledons</taxon>
        <taxon>Gunneridae</taxon>
        <taxon>Pentapetalae</taxon>
        <taxon>rosids</taxon>
        <taxon>malvids</taxon>
        <taxon>Malvales</taxon>
        <taxon>Malvaceae</taxon>
        <taxon>Malvoideae</taxon>
        <taxon>Gossypium</taxon>
    </lineage>
</organism>